<sequence length="225" mass="25502">MDIRRNGVISMVVIVSLCHLLFASADDDNKVSHIPTLCEVCRVFVYEMDKKMAETYSKQTLDLSSKPFSPDARKVDFSRSELRLLTVLETACEEVSDYAVQDKDGMQRYAKQPSETLSTLQGLRGRGVKVDIGMPWEVVEKQPNKEIASLKRQCEALAEEYEDDLSAWYFQHQEEPLVDYFCRNTVLKGKDQTCLALPWQPLGLPYSDGSGGPKKETGPKKRVEL</sequence>
<dbReference type="Pfam" id="PF11938">
    <property type="entry name" value="DUF3456"/>
    <property type="match status" value="1"/>
</dbReference>
<dbReference type="AlphaFoldDB" id="A0A1D1VEY3"/>
<comment type="caution">
    <text evidence="6">The sequence shown here is derived from an EMBL/GenBank/DDBJ whole genome shotgun (WGS) entry which is preliminary data.</text>
</comment>
<proteinExistence type="inferred from homology"/>
<keyword evidence="2 4" id="KW-0732">Signal</keyword>
<protein>
    <recommendedName>
        <fullName evidence="5">DUF3456 domain-containing protein</fullName>
    </recommendedName>
</protein>
<evidence type="ECO:0000256" key="3">
    <source>
        <dbReference type="SAM" id="MobiDB-lite"/>
    </source>
</evidence>
<dbReference type="Proteomes" id="UP000186922">
    <property type="component" value="Unassembled WGS sequence"/>
</dbReference>
<feature type="chain" id="PRO_5008898367" description="DUF3456 domain-containing protein" evidence="4">
    <location>
        <begin position="26"/>
        <end position="225"/>
    </location>
</feature>
<name>A0A1D1VEY3_RAMVA</name>
<accession>A0A1D1VEY3</accession>
<feature type="domain" description="DUF3456" evidence="5">
    <location>
        <begin position="38"/>
        <end position="191"/>
    </location>
</feature>
<reference evidence="6 7" key="1">
    <citation type="journal article" date="2016" name="Nat. Commun.">
        <title>Extremotolerant tardigrade genome and improved radiotolerance of human cultured cells by tardigrade-unique protein.</title>
        <authorList>
            <person name="Hashimoto T."/>
            <person name="Horikawa D.D."/>
            <person name="Saito Y."/>
            <person name="Kuwahara H."/>
            <person name="Kozuka-Hata H."/>
            <person name="Shin-I T."/>
            <person name="Minakuchi Y."/>
            <person name="Ohishi K."/>
            <person name="Motoyama A."/>
            <person name="Aizu T."/>
            <person name="Enomoto A."/>
            <person name="Kondo K."/>
            <person name="Tanaka S."/>
            <person name="Hara Y."/>
            <person name="Koshikawa S."/>
            <person name="Sagara H."/>
            <person name="Miura T."/>
            <person name="Yokobori S."/>
            <person name="Miyagawa K."/>
            <person name="Suzuki Y."/>
            <person name="Kubo T."/>
            <person name="Oyama M."/>
            <person name="Kohara Y."/>
            <person name="Fujiyama A."/>
            <person name="Arakawa K."/>
            <person name="Katayama T."/>
            <person name="Toyoda A."/>
            <person name="Kunieda T."/>
        </authorList>
    </citation>
    <scope>NUCLEOTIDE SEQUENCE [LARGE SCALE GENOMIC DNA]</scope>
    <source>
        <strain evidence="6 7">YOKOZUNA-1</strain>
    </source>
</reference>
<organism evidence="6 7">
    <name type="scientific">Ramazzottius varieornatus</name>
    <name type="common">Water bear</name>
    <name type="synonym">Tardigrade</name>
    <dbReference type="NCBI Taxonomy" id="947166"/>
    <lineage>
        <taxon>Eukaryota</taxon>
        <taxon>Metazoa</taxon>
        <taxon>Ecdysozoa</taxon>
        <taxon>Tardigrada</taxon>
        <taxon>Eutardigrada</taxon>
        <taxon>Parachela</taxon>
        <taxon>Hypsibioidea</taxon>
        <taxon>Ramazzottiidae</taxon>
        <taxon>Ramazzottius</taxon>
    </lineage>
</organism>
<dbReference type="STRING" id="947166.A0A1D1VEY3"/>
<dbReference type="InterPro" id="IPR021852">
    <property type="entry name" value="DUF3456"/>
</dbReference>
<evidence type="ECO:0000259" key="5">
    <source>
        <dbReference type="Pfam" id="PF11938"/>
    </source>
</evidence>
<feature type="region of interest" description="Disordered" evidence="3">
    <location>
        <begin position="206"/>
        <end position="225"/>
    </location>
</feature>
<evidence type="ECO:0000256" key="1">
    <source>
        <dbReference type="ARBA" id="ARBA00007285"/>
    </source>
</evidence>
<evidence type="ECO:0000313" key="7">
    <source>
        <dbReference type="Proteomes" id="UP000186922"/>
    </source>
</evidence>
<feature type="signal peptide" evidence="4">
    <location>
        <begin position="1"/>
        <end position="25"/>
    </location>
</feature>
<comment type="similarity">
    <text evidence="1">Belongs to the canopy family.</text>
</comment>
<evidence type="ECO:0000313" key="6">
    <source>
        <dbReference type="EMBL" id="GAU99335.1"/>
    </source>
</evidence>
<evidence type="ECO:0000256" key="4">
    <source>
        <dbReference type="SAM" id="SignalP"/>
    </source>
</evidence>
<keyword evidence="7" id="KW-1185">Reference proteome</keyword>
<evidence type="ECO:0000256" key="2">
    <source>
        <dbReference type="ARBA" id="ARBA00022729"/>
    </source>
</evidence>
<dbReference type="PANTHER" id="PTHR15382:SF8">
    <property type="entry name" value="CANOPY B"/>
    <property type="match status" value="1"/>
</dbReference>
<feature type="compositionally biased region" description="Basic and acidic residues" evidence="3">
    <location>
        <begin position="213"/>
        <end position="225"/>
    </location>
</feature>
<dbReference type="OrthoDB" id="10257739at2759"/>
<gene>
    <name evidence="6" type="primary">RvY_10355-1</name>
    <name evidence="6" type="synonym">RvY_10355.1</name>
    <name evidence="6" type="ORF">RvY_10355</name>
</gene>
<dbReference type="PANTHER" id="PTHR15382">
    <property type="entry name" value="CTG4A-RELATED"/>
    <property type="match status" value="1"/>
</dbReference>
<dbReference type="EMBL" id="BDGG01000005">
    <property type="protein sequence ID" value="GAU99335.1"/>
    <property type="molecule type" value="Genomic_DNA"/>
</dbReference>